<dbReference type="Proteomes" id="UP000596329">
    <property type="component" value="Chromosome"/>
</dbReference>
<name>A0A7U2NFG2_FLAPS</name>
<gene>
    <name evidence="1" type="ORF">H0H26_14230</name>
</gene>
<sequence>MPIDFFENKCKSTSNKIEFGLCDDSSPAENPAYINEDDDSKWIGIVKNNTNKEIEFIAIDSCIDIRRPDGKLESRCDGLLSFDTNLIFVELKSRESKKWFKTGREQLTNTIRIFKDNYDISKYNSISGNVCNSLRPQSHAGQATNIQQFFDETGLILKGDRTIKI</sequence>
<dbReference type="EMBL" id="CP059075">
    <property type="protein sequence ID" value="QRE04003.1"/>
    <property type="molecule type" value="Genomic_DNA"/>
</dbReference>
<evidence type="ECO:0000313" key="2">
    <source>
        <dbReference type="Proteomes" id="UP000596329"/>
    </source>
</evidence>
<reference evidence="1 2" key="1">
    <citation type="submission" date="2020-07" db="EMBL/GenBank/DDBJ databases">
        <title>Genomic characterization of Flavobacterium psychrophilum strains.</title>
        <authorList>
            <person name="Castillo D."/>
            <person name="Jorgensen J."/>
            <person name="Middelboe M."/>
        </authorList>
    </citation>
    <scope>NUCLEOTIDE SEQUENCE [LARGE SCALE GENOMIC DNA]</scope>
    <source>
        <strain evidence="1 2">FPS-R7</strain>
    </source>
</reference>
<dbReference type="AlphaFoldDB" id="A0A7U2NFG2"/>
<proteinExistence type="predicted"/>
<accession>A0A7U2NFG2</accession>
<organism evidence="1 2">
    <name type="scientific">Flavobacterium psychrophilum</name>
    <dbReference type="NCBI Taxonomy" id="96345"/>
    <lineage>
        <taxon>Bacteria</taxon>
        <taxon>Pseudomonadati</taxon>
        <taxon>Bacteroidota</taxon>
        <taxon>Flavobacteriia</taxon>
        <taxon>Flavobacteriales</taxon>
        <taxon>Flavobacteriaceae</taxon>
        <taxon>Flavobacterium</taxon>
    </lineage>
</organism>
<dbReference type="RefSeq" id="WP_038466999.1">
    <property type="nucleotide sequence ID" value="NZ_BJSX01000033.1"/>
</dbReference>
<evidence type="ECO:0000313" key="1">
    <source>
        <dbReference type="EMBL" id="QRE04003.1"/>
    </source>
</evidence>
<protein>
    <submittedName>
        <fullName evidence="1">Uncharacterized protein</fullName>
    </submittedName>
</protein>